<proteinExistence type="predicted"/>
<dbReference type="SUPFAM" id="SSF56300">
    <property type="entry name" value="Metallo-dependent phosphatases"/>
    <property type="match status" value="1"/>
</dbReference>
<gene>
    <name evidence="1" type="ORF">IEQ44_08510</name>
</gene>
<dbReference type="Proteomes" id="UP000756387">
    <property type="component" value="Unassembled WGS sequence"/>
</dbReference>
<comment type="caution">
    <text evidence="1">The sequence shown here is derived from an EMBL/GenBank/DDBJ whole genome shotgun (WGS) entry which is preliminary data.</text>
</comment>
<reference evidence="1 2" key="1">
    <citation type="submission" date="2020-10" db="EMBL/GenBank/DDBJ databases">
        <title>Nocardioides sp. isolated from sludge.</title>
        <authorList>
            <person name="Zhang X."/>
        </authorList>
    </citation>
    <scope>NUCLEOTIDE SEQUENCE [LARGE SCALE GENOMIC DNA]</scope>
    <source>
        <strain evidence="1 2">Y6</strain>
    </source>
</reference>
<evidence type="ECO:0000313" key="2">
    <source>
        <dbReference type="Proteomes" id="UP000756387"/>
    </source>
</evidence>
<protein>
    <submittedName>
        <fullName evidence="1">Metallophosphoesterase</fullName>
    </submittedName>
</protein>
<keyword evidence="2" id="KW-1185">Reference proteome</keyword>
<accession>A0ABR9RT39</accession>
<dbReference type="InterPro" id="IPR029052">
    <property type="entry name" value="Metallo-depent_PP-like"/>
</dbReference>
<name>A0ABR9RT39_9ACTN</name>
<dbReference type="EMBL" id="JADCSA010000007">
    <property type="protein sequence ID" value="MBE7324693.1"/>
    <property type="molecule type" value="Genomic_DNA"/>
</dbReference>
<organism evidence="1 2">
    <name type="scientific">Nocardioides malaquae</name>
    <dbReference type="NCBI Taxonomy" id="2773426"/>
    <lineage>
        <taxon>Bacteria</taxon>
        <taxon>Bacillati</taxon>
        <taxon>Actinomycetota</taxon>
        <taxon>Actinomycetes</taxon>
        <taxon>Propionibacteriales</taxon>
        <taxon>Nocardioidaceae</taxon>
        <taxon>Nocardioides</taxon>
    </lineage>
</organism>
<evidence type="ECO:0000313" key="1">
    <source>
        <dbReference type="EMBL" id="MBE7324693.1"/>
    </source>
</evidence>
<sequence length="494" mass="52706">MAVWWILGACVAVLLFLNGSRSVAVAGHDAQVSPTLGRHVVLETGPVLPDVRLESPVWLGVQIELGKTDAESTEELFSRYALIASNVEPQVAQVGRALQELAWSSALRGAAAGSLPVIVYLLLGPGRRREVWEELRGLRPRPVLAVALVVASGVALWQPWWRDEGAVAAEREWIALEEFLGGQVPVPEQARGVELSAGSTTSGTQRLVASAVDTYGKSQVFYDTAVQDAAELAVREPDEDETVVLLVTDRHDNVGMDRVARAVADRAGATAVFGGGDDTSTGRPWEAFSLDSMQETFGDLDRWFVTGNHDHGSFVGDHLADAGWTRLAGEVVEGPAGGRLLGVPDPRSSGLGNWRDETDLSFDEVAEQVADTACAAHDEGERVHTILVHDANLAKVALERGCADLAVGGHTHVPDGPTLVEGENGELGYTWTNGTTGGAAYAIAVGSKPRRDASMTLLTYAEGGRPVGLQLVTLRTNGRFEVADFEELRYPQGV</sequence>